<dbReference type="AlphaFoldDB" id="A0A0A6USR1"/>
<dbReference type="OrthoDB" id="3399179at2"/>
<keyword evidence="2" id="KW-1185">Reference proteome</keyword>
<sequence>MLISPPAPVVETQMASLTEYTLRELRFHNSPALTETVRIVLRQVEHPSANLGGSGPPGHSD</sequence>
<evidence type="ECO:0000313" key="2">
    <source>
        <dbReference type="Proteomes" id="UP000054537"/>
    </source>
</evidence>
<evidence type="ECO:0000313" key="1">
    <source>
        <dbReference type="EMBL" id="KHD79170.1"/>
    </source>
</evidence>
<protein>
    <submittedName>
        <fullName evidence="1">Uncharacterized protein</fullName>
    </submittedName>
</protein>
<reference evidence="1 2" key="1">
    <citation type="submission" date="2014-10" db="EMBL/GenBank/DDBJ databases">
        <title>Draft genome sequence of Actinoplanes utahensis NRRL 12052.</title>
        <authorList>
            <person name="Velasco-Bucheli B."/>
            <person name="del Cerro C."/>
            <person name="Hormigo D."/>
            <person name="Garcia J.L."/>
            <person name="Acebal C."/>
            <person name="Arroyo M."/>
            <person name="de la Mata I."/>
        </authorList>
    </citation>
    <scope>NUCLEOTIDE SEQUENCE [LARGE SCALE GENOMIC DNA]</scope>
    <source>
        <strain evidence="1 2">NRRL 12052</strain>
    </source>
</reference>
<accession>A0A0A6USR1</accession>
<comment type="caution">
    <text evidence="1">The sequence shown here is derived from an EMBL/GenBank/DDBJ whole genome shotgun (WGS) entry which is preliminary data.</text>
</comment>
<name>A0A0A6USR1_ACTUT</name>
<organism evidence="1 2">
    <name type="scientific">Actinoplanes utahensis</name>
    <dbReference type="NCBI Taxonomy" id="1869"/>
    <lineage>
        <taxon>Bacteria</taxon>
        <taxon>Bacillati</taxon>
        <taxon>Actinomycetota</taxon>
        <taxon>Actinomycetes</taxon>
        <taxon>Micromonosporales</taxon>
        <taxon>Micromonosporaceae</taxon>
        <taxon>Actinoplanes</taxon>
    </lineage>
</organism>
<proteinExistence type="predicted"/>
<dbReference type="STRING" id="1869.MB27_00615"/>
<dbReference type="EMBL" id="JRTT01000001">
    <property type="protein sequence ID" value="KHD79170.1"/>
    <property type="molecule type" value="Genomic_DNA"/>
</dbReference>
<dbReference type="Proteomes" id="UP000054537">
    <property type="component" value="Unassembled WGS sequence"/>
</dbReference>
<gene>
    <name evidence="1" type="ORF">MB27_00615</name>
</gene>
<dbReference type="RefSeq" id="WP_043521599.1">
    <property type="nucleotide sequence ID" value="NZ_BAABKU010000024.1"/>
</dbReference>